<keyword evidence="7" id="KW-1185">Reference proteome</keyword>
<evidence type="ECO:0000256" key="1">
    <source>
        <dbReference type="ARBA" id="ARBA00022485"/>
    </source>
</evidence>
<dbReference type="Gene3D" id="3.40.50.740">
    <property type="match status" value="1"/>
</dbReference>
<dbReference type="PANTHER" id="PTHR43105:SF10">
    <property type="entry name" value="NADH-QUINONE OXIDOREDUCTASE SUBUNIT G"/>
    <property type="match status" value="1"/>
</dbReference>
<dbReference type="Gene3D" id="2.40.40.20">
    <property type="match status" value="1"/>
</dbReference>
<reference evidence="6 7" key="1">
    <citation type="submission" date="2023-03" db="EMBL/GenBank/DDBJ databases">
        <authorList>
            <person name="Mo P."/>
        </authorList>
    </citation>
    <scope>NUCLEOTIDE SEQUENCE [LARGE SCALE GENOMIC DNA]</scope>
    <source>
        <strain evidence="6 7">HUAS 5</strain>
    </source>
</reference>
<dbReference type="CDD" id="cd00508">
    <property type="entry name" value="MopB_CT_Fdh-Nap-like"/>
    <property type="match status" value="1"/>
</dbReference>
<dbReference type="EMBL" id="CP121682">
    <property type="protein sequence ID" value="WGD43113.1"/>
    <property type="molecule type" value="Genomic_DNA"/>
</dbReference>
<evidence type="ECO:0000313" key="6">
    <source>
        <dbReference type="EMBL" id="WGD43113.1"/>
    </source>
</evidence>
<sequence>MESSGTPAHCPYCALQCGMNLVPGAGGTVEVRERADFPVNRGALCGKGRTAPAVLSSDVRLTSPSVRSAEGVLVPASWEEALERVAEGLGRTRARYGADAVAVFGGGGLTNEKAYALGKFARVVLGTSQIDYNGRFCMSSAAAAGVRAFGLDRGLPFPLEDVPKTGCVILVGANPAETMPPSLRYLTELKENGGTLIVVDPRRTRTAEQADLHLAPRPGTDLALALGLLHLVVAEGRTDEAYVRERTTGWEETRAAAMAHWPEYVERITGVSVPELREAVRLFCDPEAAMVLTARGPEQQSKGTDTVGAWINLCLATGRAGRPLSGYGCLTGQGNGQGGREHGQKADQLPGYRKLTDPAARAHVAGVWGVDPDSLPGPGRSAYELLDALGTGIRSLLLMGSNPVVSAPHAAHVEERIRSLDFLAVCDVVLSETAALADVVLPVTQWAEETGTTTNLEGRVLLRRRALAPPEGVRSDLEVLHGLAARLGGGRGGPEKGFPTEPEEVFEELRRASAGGPADYSGISYRRLAEENGVFWPCPAPAGTGDAVHPGTPRLFLDRFATGDGRARFTPVAHRASAEEPDDEYPVLLTTGRVVAQYQSGAQTRRVEELNAAAPGPFVELHPRLAERLGVAEGDPLAVVSRRGRAVAPARITAAIRPDTVFMPFHWAGEGRANTLTHPALDPISRMPEFKVCAVRVEAVTP</sequence>
<dbReference type="InterPro" id="IPR006963">
    <property type="entry name" value="Mopterin_OxRdtase_4Fe-4S_dom"/>
</dbReference>
<accession>A0ABY8K5Z3</accession>
<gene>
    <name evidence="6" type="ORF">PYS65_24890</name>
</gene>
<keyword evidence="2" id="KW-0479">Metal-binding</keyword>
<dbReference type="Pfam" id="PF00384">
    <property type="entry name" value="Molybdopterin"/>
    <property type="match status" value="1"/>
</dbReference>
<dbReference type="Pfam" id="PF04879">
    <property type="entry name" value="Molybdop_Fe4S4"/>
    <property type="match status" value="1"/>
</dbReference>
<dbReference type="PROSITE" id="PS51669">
    <property type="entry name" value="4FE4S_MOW_BIS_MGD"/>
    <property type="match status" value="1"/>
</dbReference>
<dbReference type="SUPFAM" id="SSF53706">
    <property type="entry name" value="Formate dehydrogenase/DMSO reductase, domains 1-3"/>
    <property type="match status" value="1"/>
</dbReference>
<evidence type="ECO:0000256" key="4">
    <source>
        <dbReference type="ARBA" id="ARBA00023014"/>
    </source>
</evidence>
<dbReference type="Gene3D" id="2.20.25.90">
    <property type="entry name" value="ADC-like domains"/>
    <property type="match status" value="1"/>
</dbReference>
<evidence type="ECO:0000256" key="3">
    <source>
        <dbReference type="ARBA" id="ARBA00023004"/>
    </source>
</evidence>
<protein>
    <submittedName>
        <fullName evidence="6">Molybdopterin oxidoreductase family protein</fullName>
    </submittedName>
</protein>
<feature type="domain" description="4Fe-4S Mo/W bis-MGD-type" evidence="5">
    <location>
        <begin position="3"/>
        <end position="59"/>
    </location>
</feature>
<name>A0ABY8K5Z3_9ACTN</name>
<keyword evidence="1" id="KW-0004">4Fe-4S</keyword>
<keyword evidence="3" id="KW-0408">Iron</keyword>
<dbReference type="SUPFAM" id="SSF50692">
    <property type="entry name" value="ADC-like"/>
    <property type="match status" value="1"/>
</dbReference>
<evidence type="ECO:0000256" key="2">
    <source>
        <dbReference type="ARBA" id="ARBA00022723"/>
    </source>
</evidence>
<dbReference type="Pfam" id="PF01568">
    <property type="entry name" value="Molydop_binding"/>
    <property type="match status" value="1"/>
</dbReference>
<dbReference type="Gene3D" id="3.40.228.10">
    <property type="entry name" value="Dimethylsulfoxide Reductase, domain 2"/>
    <property type="match status" value="1"/>
</dbReference>
<evidence type="ECO:0000313" key="7">
    <source>
        <dbReference type="Proteomes" id="UP001216440"/>
    </source>
</evidence>
<dbReference type="PANTHER" id="PTHR43105">
    <property type="entry name" value="RESPIRATORY NITRATE REDUCTASE"/>
    <property type="match status" value="1"/>
</dbReference>
<keyword evidence="4" id="KW-0411">Iron-sulfur</keyword>
<dbReference type="SMART" id="SM00926">
    <property type="entry name" value="Molybdop_Fe4S4"/>
    <property type="match status" value="1"/>
</dbReference>
<dbReference type="InterPro" id="IPR006656">
    <property type="entry name" value="Mopterin_OxRdtase"/>
</dbReference>
<proteinExistence type="predicted"/>
<dbReference type="Proteomes" id="UP001216440">
    <property type="component" value="Chromosome"/>
</dbReference>
<organism evidence="6 7">
    <name type="scientific">Streptomyces cathayae</name>
    <dbReference type="NCBI Taxonomy" id="3031124"/>
    <lineage>
        <taxon>Bacteria</taxon>
        <taxon>Bacillati</taxon>
        <taxon>Actinomycetota</taxon>
        <taxon>Actinomycetes</taxon>
        <taxon>Kitasatosporales</taxon>
        <taxon>Streptomycetaceae</taxon>
        <taxon>Streptomyces</taxon>
    </lineage>
</organism>
<dbReference type="RefSeq" id="WP_279336165.1">
    <property type="nucleotide sequence ID" value="NZ_CP121682.1"/>
</dbReference>
<evidence type="ECO:0000259" key="5">
    <source>
        <dbReference type="PROSITE" id="PS51669"/>
    </source>
</evidence>
<dbReference type="InterPro" id="IPR050123">
    <property type="entry name" value="Prok_molybdopt-oxidoreductase"/>
</dbReference>
<dbReference type="InterPro" id="IPR006657">
    <property type="entry name" value="MoPterin_dinucl-bd_dom"/>
</dbReference>
<dbReference type="InterPro" id="IPR009010">
    <property type="entry name" value="Asp_de-COase-like_dom_sf"/>
</dbReference>